<keyword evidence="3" id="KW-1185">Reference proteome</keyword>
<sequence length="263" mass="30617">MELITDDGIKLNYHDYGTGQPIVLVPGFGGYQEIWSLQVKYLLEMKNYRVITYDHRNHGASQRTQQNLTIDQLSDDLVTLVNHLKLDQPILVGHSMGASTCYAYLSKSKNVKSVMAIDQSPKMLNDLDWQYGFENINEENFKYQLQQPKKVRETLHGLDDRVFDPLSKAKMEHPFDRKYNLSLLFDHVQKDWRKVLINTEVPVKLVVARQSPYFDYHFGDILAEKNINITSVTMNNCGHDIMAEIPEEFNQTLRHFVFDSMKK</sequence>
<dbReference type="PANTHER" id="PTHR43194:SF2">
    <property type="entry name" value="PEROXISOMAL MEMBRANE PROTEIN LPX1"/>
    <property type="match status" value="1"/>
</dbReference>
<keyword evidence="2" id="KW-0378">Hydrolase</keyword>
<dbReference type="RefSeq" id="WP_057736917.1">
    <property type="nucleotide sequence ID" value="NZ_AZDQ01000003.1"/>
</dbReference>
<dbReference type="InterPro" id="IPR000073">
    <property type="entry name" value="AB_hydrolase_1"/>
</dbReference>
<reference evidence="2 3" key="1">
    <citation type="submission" date="2016-12" db="EMBL/GenBank/DDBJ databases">
        <title>The whole genome sequencing and assembly of Lactobacillus alimentarius DSM 20249T strain.</title>
        <authorList>
            <person name="Lee Y.-J."/>
            <person name="Yi H."/>
            <person name="Bahn Y.-S."/>
            <person name="Kim J.F."/>
            <person name="Lee D.-W."/>
        </authorList>
    </citation>
    <scope>NUCLEOTIDE SEQUENCE [LARGE SCALE GENOMIC DNA]</scope>
    <source>
        <strain evidence="2 3">DSM 20249</strain>
    </source>
</reference>
<dbReference type="InterPro" id="IPR050228">
    <property type="entry name" value="Carboxylesterase_BioH"/>
</dbReference>
<name>A0A2K9HN41_9LACO</name>
<dbReference type="InterPro" id="IPR029058">
    <property type="entry name" value="AB_hydrolase_fold"/>
</dbReference>
<dbReference type="GO" id="GO:0016787">
    <property type="term" value="F:hydrolase activity"/>
    <property type="evidence" value="ECO:0007669"/>
    <property type="project" value="UniProtKB-KW"/>
</dbReference>
<dbReference type="OrthoDB" id="9805423at2"/>
<gene>
    <name evidence="2" type="ORF">LA20249_04875</name>
</gene>
<accession>A0A2K9HN41</accession>
<evidence type="ECO:0000313" key="3">
    <source>
        <dbReference type="Proteomes" id="UP000234653"/>
    </source>
</evidence>
<organism evidence="2 3">
    <name type="scientific">Companilactobacillus alimentarius DSM 20249</name>
    <dbReference type="NCBI Taxonomy" id="1423720"/>
    <lineage>
        <taxon>Bacteria</taxon>
        <taxon>Bacillati</taxon>
        <taxon>Bacillota</taxon>
        <taxon>Bacilli</taxon>
        <taxon>Lactobacillales</taxon>
        <taxon>Lactobacillaceae</taxon>
        <taxon>Companilactobacillus</taxon>
    </lineage>
</organism>
<proteinExistence type="predicted"/>
<dbReference type="EMBL" id="CP018867">
    <property type="protein sequence ID" value="AUI71553.1"/>
    <property type="molecule type" value="Genomic_DNA"/>
</dbReference>
<evidence type="ECO:0000259" key="1">
    <source>
        <dbReference type="Pfam" id="PF00561"/>
    </source>
</evidence>
<protein>
    <submittedName>
        <fullName evidence="2">Alpha/beta hydrolase</fullName>
    </submittedName>
</protein>
<dbReference type="Pfam" id="PF00561">
    <property type="entry name" value="Abhydrolase_1"/>
    <property type="match status" value="1"/>
</dbReference>
<dbReference type="Gene3D" id="3.40.50.1820">
    <property type="entry name" value="alpha/beta hydrolase"/>
    <property type="match status" value="1"/>
</dbReference>
<dbReference type="STRING" id="1423720.FC67_GL001016"/>
<dbReference type="AlphaFoldDB" id="A0A2K9HN41"/>
<evidence type="ECO:0000313" key="2">
    <source>
        <dbReference type="EMBL" id="AUI71553.1"/>
    </source>
</evidence>
<dbReference type="KEGG" id="lali:LA20249_04875"/>
<dbReference type="PANTHER" id="PTHR43194">
    <property type="entry name" value="HYDROLASE ALPHA/BETA FOLD FAMILY"/>
    <property type="match status" value="1"/>
</dbReference>
<dbReference type="SUPFAM" id="SSF53474">
    <property type="entry name" value="alpha/beta-Hydrolases"/>
    <property type="match status" value="1"/>
</dbReference>
<feature type="domain" description="AB hydrolase-1" evidence="1">
    <location>
        <begin position="21"/>
        <end position="131"/>
    </location>
</feature>
<dbReference type="Proteomes" id="UP000234653">
    <property type="component" value="Chromosome"/>
</dbReference>